<reference evidence="1 2" key="1">
    <citation type="submission" date="2016-11" db="EMBL/GenBank/DDBJ databases">
        <authorList>
            <person name="Jaros S."/>
            <person name="Januszkiewicz K."/>
            <person name="Wedrychowicz H."/>
        </authorList>
    </citation>
    <scope>NUCLEOTIDE SEQUENCE [LARGE SCALE GENOMIC DNA]</scope>
    <source>
        <strain evidence="1 2">DSM 100565</strain>
    </source>
</reference>
<evidence type="ECO:0000313" key="2">
    <source>
        <dbReference type="Proteomes" id="UP000184292"/>
    </source>
</evidence>
<name>A0A1M6EYW7_9RHOB</name>
<protein>
    <recommendedName>
        <fullName evidence="3">Methyltransferase</fullName>
    </recommendedName>
</protein>
<sequence length="235" mass="26171">MTGRAPNSPAVMARRIEPADSLDFFPTPPWATRALCERLGSLGAPLHLLQAWEPACGQGDMARPLSEYFDRVTATDVHDHGGPRTWQPDGIRDFLLALDTPDARPDWIITNPPFRLAREFAETGLAQARAGVALLVRTAFLEGGERLEKLFRPHPPTLILQFAERVPMVKGRLDAKVSSATAYCWIVWDCAWRGPTLFEWIAPCRARLTRPGDYPETPAALAPARDHLFTLPEAR</sequence>
<proteinExistence type="predicted"/>
<evidence type="ECO:0000313" key="1">
    <source>
        <dbReference type="EMBL" id="SHI90664.1"/>
    </source>
</evidence>
<accession>A0A1M6EYW7</accession>
<organism evidence="1 2">
    <name type="scientific">Wenxinia saemankumensis</name>
    <dbReference type="NCBI Taxonomy" id="1447782"/>
    <lineage>
        <taxon>Bacteria</taxon>
        <taxon>Pseudomonadati</taxon>
        <taxon>Pseudomonadota</taxon>
        <taxon>Alphaproteobacteria</taxon>
        <taxon>Rhodobacterales</taxon>
        <taxon>Roseobacteraceae</taxon>
        <taxon>Wenxinia</taxon>
    </lineage>
</organism>
<gene>
    <name evidence="1" type="ORF">SAMN05444417_2257</name>
</gene>
<dbReference type="SUPFAM" id="SSF53335">
    <property type="entry name" value="S-adenosyl-L-methionine-dependent methyltransferases"/>
    <property type="match status" value="1"/>
</dbReference>
<dbReference type="STRING" id="1447782.SAMN05444417_2257"/>
<dbReference type="InterPro" id="IPR029063">
    <property type="entry name" value="SAM-dependent_MTases_sf"/>
</dbReference>
<dbReference type="AlphaFoldDB" id="A0A1M6EYW7"/>
<keyword evidence="2" id="KW-1185">Reference proteome</keyword>
<dbReference type="EMBL" id="FQYO01000003">
    <property type="protein sequence ID" value="SHI90664.1"/>
    <property type="molecule type" value="Genomic_DNA"/>
</dbReference>
<dbReference type="RefSeq" id="WP_212590716.1">
    <property type="nucleotide sequence ID" value="NZ_FQYO01000003.1"/>
</dbReference>
<dbReference type="Proteomes" id="UP000184292">
    <property type="component" value="Unassembled WGS sequence"/>
</dbReference>
<evidence type="ECO:0008006" key="3">
    <source>
        <dbReference type="Google" id="ProtNLM"/>
    </source>
</evidence>